<dbReference type="OrthoDB" id="3799366at2759"/>
<dbReference type="AlphaFoldDB" id="A0A6A6SE47"/>
<name>A0A6A6SE47_9PLEO</name>
<gene>
    <name evidence="1" type="ORF">P280DRAFT_524900</name>
</gene>
<organism evidence="1 2">
    <name type="scientific">Massarina eburnea CBS 473.64</name>
    <dbReference type="NCBI Taxonomy" id="1395130"/>
    <lineage>
        <taxon>Eukaryota</taxon>
        <taxon>Fungi</taxon>
        <taxon>Dikarya</taxon>
        <taxon>Ascomycota</taxon>
        <taxon>Pezizomycotina</taxon>
        <taxon>Dothideomycetes</taxon>
        <taxon>Pleosporomycetidae</taxon>
        <taxon>Pleosporales</taxon>
        <taxon>Massarineae</taxon>
        <taxon>Massarinaceae</taxon>
        <taxon>Massarina</taxon>
    </lineage>
</organism>
<evidence type="ECO:0000313" key="1">
    <source>
        <dbReference type="EMBL" id="KAF2646175.1"/>
    </source>
</evidence>
<sequence length="229" mass="26998">MDTNSQVPHEPEALAAEVAEHQDFLRKSGEWVQGVYKAVQETEDEYRLLGMKYHTVNERGRNPEYFPGGELQRLKRAFEMESDDEYNAYFAHHHSLSQVLDTIRSEIRLNGTHQELMERVQNIKQTRDRYNTLMETVRHEALTLKKDFDIFVSTACFLIAFSDHSDELWWIPIDDLPRRTETDEEPEEWKKLCAWIWCLPEVKRAAKCGISVHESAKIMLRKHYSGDKQ</sequence>
<dbReference type="EMBL" id="MU006776">
    <property type="protein sequence ID" value="KAF2646175.1"/>
    <property type="molecule type" value="Genomic_DNA"/>
</dbReference>
<reference evidence="1" key="1">
    <citation type="journal article" date="2020" name="Stud. Mycol.">
        <title>101 Dothideomycetes genomes: a test case for predicting lifestyles and emergence of pathogens.</title>
        <authorList>
            <person name="Haridas S."/>
            <person name="Albert R."/>
            <person name="Binder M."/>
            <person name="Bloem J."/>
            <person name="Labutti K."/>
            <person name="Salamov A."/>
            <person name="Andreopoulos B."/>
            <person name="Baker S."/>
            <person name="Barry K."/>
            <person name="Bills G."/>
            <person name="Bluhm B."/>
            <person name="Cannon C."/>
            <person name="Castanera R."/>
            <person name="Culley D."/>
            <person name="Daum C."/>
            <person name="Ezra D."/>
            <person name="Gonzalez J."/>
            <person name="Henrissat B."/>
            <person name="Kuo A."/>
            <person name="Liang C."/>
            <person name="Lipzen A."/>
            <person name="Lutzoni F."/>
            <person name="Magnuson J."/>
            <person name="Mondo S."/>
            <person name="Nolan M."/>
            <person name="Ohm R."/>
            <person name="Pangilinan J."/>
            <person name="Park H.-J."/>
            <person name="Ramirez L."/>
            <person name="Alfaro M."/>
            <person name="Sun H."/>
            <person name="Tritt A."/>
            <person name="Yoshinaga Y."/>
            <person name="Zwiers L.-H."/>
            <person name="Turgeon B."/>
            <person name="Goodwin S."/>
            <person name="Spatafora J."/>
            <person name="Crous P."/>
            <person name="Grigoriev I."/>
        </authorList>
    </citation>
    <scope>NUCLEOTIDE SEQUENCE</scope>
    <source>
        <strain evidence="1">CBS 473.64</strain>
    </source>
</reference>
<keyword evidence="2" id="KW-1185">Reference proteome</keyword>
<dbReference type="Proteomes" id="UP000799753">
    <property type="component" value="Unassembled WGS sequence"/>
</dbReference>
<accession>A0A6A6SE47</accession>
<evidence type="ECO:0000313" key="2">
    <source>
        <dbReference type="Proteomes" id="UP000799753"/>
    </source>
</evidence>
<proteinExistence type="predicted"/>
<protein>
    <submittedName>
        <fullName evidence="1">Uncharacterized protein</fullName>
    </submittedName>
</protein>